<feature type="transmembrane region" description="Helical" evidence="13">
    <location>
        <begin position="6"/>
        <end position="28"/>
    </location>
</feature>
<evidence type="ECO:0000256" key="10">
    <source>
        <dbReference type="ARBA" id="ARBA00023136"/>
    </source>
</evidence>
<dbReference type="GO" id="GO:0012505">
    <property type="term" value="C:endomembrane system"/>
    <property type="evidence" value="ECO:0007669"/>
    <property type="project" value="UniProtKB-SubCell"/>
</dbReference>
<evidence type="ECO:0000256" key="8">
    <source>
        <dbReference type="ARBA" id="ARBA00022989"/>
    </source>
</evidence>
<organism evidence="14">
    <name type="scientific">hydrothermal vent metagenome</name>
    <dbReference type="NCBI Taxonomy" id="652676"/>
    <lineage>
        <taxon>unclassified sequences</taxon>
        <taxon>metagenomes</taxon>
        <taxon>ecological metagenomes</taxon>
    </lineage>
</organism>
<protein>
    <submittedName>
        <fullName evidence="14">ATP synthase B' chain</fullName>
        <ecNumber evidence="14">3.6.3.14</ecNumber>
    </submittedName>
</protein>
<evidence type="ECO:0000256" key="5">
    <source>
        <dbReference type="ARBA" id="ARBA00022547"/>
    </source>
</evidence>
<dbReference type="PANTHER" id="PTHR33445">
    <property type="entry name" value="ATP SYNTHASE SUBUNIT B', CHLOROPLASTIC"/>
    <property type="match status" value="1"/>
</dbReference>
<evidence type="ECO:0000256" key="13">
    <source>
        <dbReference type="SAM" id="Phobius"/>
    </source>
</evidence>
<accession>A0A1W1CXD1</accession>
<evidence type="ECO:0000256" key="7">
    <source>
        <dbReference type="ARBA" id="ARBA00022781"/>
    </source>
</evidence>
<evidence type="ECO:0000256" key="1">
    <source>
        <dbReference type="ARBA" id="ARBA00004167"/>
    </source>
</evidence>
<dbReference type="PANTHER" id="PTHR33445:SF1">
    <property type="entry name" value="ATP SYNTHASE SUBUNIT B"/>
    <property type="match status" value="1"/>
</dbReference>
<dbReference type="Pfam" id="PF00430">
    <property type="entry name" value="ATP-synt_B"/>
    <property type="match status" value="1"/>
</dbReference>
<evidence type="ECO:0000256" key="4">
    <source>
        <dbReference type="ARBA" id="ARBA00022448"/>
    </source>
</evidence>
<keyword evidence="10 13" id="KW-0472">Membrane</keyword>
<comment type="similarity">
    <text evidence="3">Belongs to the ATPase B chain family.</text>
</comment>
<keyword evidence="6 13" id="KW-0812">Transmembrane</keyword>
<keyword evidence="8 13" id="KW-1133">Transmembrane helix</keyword>
<keyword evidence="12" id="KW-0175">Coiled coil</keyword>
<evidence type="ECO:0000256" key="11">
    <source>
        <dbReference type="ARBA" id="ARBA00025198"/>
    </source>
</evidence>
<feature type="coiled-coil region" evidence="12">
    <location>
        <begin position="60"/>
        <end position="117"/>
    </location>
</feature>
<evidence type="ECO:0000313" key="14">
    <source>
        <dbReference type="EMBL" id="SFV70322.1"/>
    </source>
</evidence>
<dbReference type="GO" id="GO:0016787">
    <property type="term" value="F:hydrolase activity"/>
    <property type="evidence" value="ECO:0007669"/>
    <property type="project" value="UniProtKB-KW"/>
</dbReference>
<sequence>MLDINPILLLATFVVFVSLIAVLNSWLYNPLISFMKKRDEDIKKDLEKVGNNDAEINELHAKAESIIMNAKLEAAALREKVITDAKELADSKLEAKRLELASEYAEFEQSLEKSKEELTNDLMSQVPMFKKALKAKISQI</sequence>
<keyword evidence="5" id="KW-0138">CF(0)</keyword>
<dbReference type="GO" id="GO:0015986">
    <property type="term" value="P:proton motive force-driven ATP synthesis"/>
    <property type="evidence" value="ECO:0007669"/>
    <property type="project" value="InterPro"/>
</dbReference>
<gene>
    <name evidence="14" type="ORF">MNB_SM-6-777</name>
</gene>
<dbReference type="InterPro" id="IPR050059">
    <property type="entry name" value="ATP_synthase_B_chain"/>
</dbReference>
<evidence type="ECO:0000256" key="6">
    <source>
        <dbReference type="ARBA" id="ARBA00022692"/>
    </source>
</evidence>
<keyword evidence="7" id="KW-0375">Hydrogen ion transport</keyword>
<comment type="function">
    <text evidence="11">F(1)F(0) ATP synthase produces ATP from ADP in the presence of a proton or sodium gradient. F-type ATPases consist of two structural domains, F(1) containing the extramembraneous catalytic core and F(0) containing the membrane proton channel, linked together by a central stalk and a peripheral stalk. During catalysis, ATP synthesis in the catalytic domain of F(1) is coupled via a rotary mechanism of the central stalk subunits to proton translocation.</text>
</comment>
<dbReference type="EMBL" id="FPHK01000145">
    <property type="protein sequence ID" value="SFV70322.1"/>
    <property type="molecule type" value="Genomic_DNA"/>
</dbReference>
<evidence type="ECO:0000256" key="2">
    <source>
        <dbReference type="ARBA" id="ARBA00004308"/>
    </source>
</evidence>
<keyword evidence="4" id="KW-0813">Transport</keyword>
<comment type="subcellular location">
    <subcellularLocation>
        <location evidence="2">Endomembrane system</location>
    </subcellularLocation>
    <subcellularLocation>
        <location evidence="1">Membrane</location>
        <topology evidence="1">Single-pass membrane protein</topology>
    </subcellularLocation>
</comment>
<reference evidence="14" key="1">
    <citation type="submission" date="2016-10" db="EMBL/GenBank/DDBJ databases">
        <authorList>
            <person name="de Groot N.N."/>
        </authorList>
    </citation>
    <scope>NUCLEOTIDE SEQUENCE</scope>
</reference>
<dbReference type="AlphaFoldDB" id="A0A1W1CXD1"/>
<dbReference type="GO" id="GO:0045259">
    <property type="term" value="C:proton-transporting ATP synthase complex"/>
    <property type="evidence" value="ECO:0007669"/>
    <property type="project" value="UniProtKB-KW"/>
</dbReference>
<dbReference type="InterPro" id="IPR002146">
    <property type="entry name" value="ATP_synth_b/b'su_bac/chlpt"/>
</dbReference>
<keyword evidence="14" id="KW-0378">Hydrolase</keyword>
<dbReference type="NCBIfam" id="NF006293">
    <property type="entry name" value="PRK08476.1"/>
    <property type="match status" value="1"/>
</dbReference>
<evidence type="ECO:0000256" key="12">
    <source>
        <dbReference type="SAM" id="Coils"/>
    </source>
</evidence>
<name>A0A1W1CXD1_9ZZZZ</name>
<proteinExistence type="inferred from homology"/>
<dbReference type="GO" id="GO:0046961">
    <property type="term" value="F:proton-transporting ATPase activity, rotational mechanism"/>
    <property type="evidence" value="ECO:0007669"/>
    <property type="project" value="TreeGrafter"/>
</dbReference>
<keyword evidence="9" id="KW-0406">Ion transport</keyword>
<dbReference type="CDD" id="cd06503">
    <property type="entry name" value="ATP-synt_Fo_b"/>
    <property type="match status" value="1"/>
</dbReference>
<dbReference type="EC" id="3.6.3.14" evidence="14"/>
<evidence type="ECO:0000256" key="9">
    <source>
        <dbReference type="ARBA" id="ARBA00023065"/>
    </source>
</evidence>
<evidence type="ECO:0000256" key="3">
    <source>
        <dbReference type="ARBA" id="ARBA00005513"/>
    </source>
</evidence>